<accession>A0ABY5ZJ68</accession>
<organism evidence="4 5">
    <name type="scientific">Geoalkalibacter halelectricus</name>
    <dbReference type="NCBI Taxonomy" id="2847045"/>
    <lineage>
        <taxon>Bacteria</taxon>
        <taxon>Pseudomonadati</taxon>
        <taxon>Thermodesulfobacteriota</taxon>
        <taxon>Desulfuromonadia</taxon>
        <taxon>Desulfuromonadales</taxon>
        <taxon>Geoalkalibacteraceae</taxon>
        <taxon>Geoalkalibacter</taxon>
    </lineage>
</organism>
<dbReference type="Gene3D" id="3.30.450.20">
    <property type="entry name" value="PAS domain"/>
    <property type="match status" value="1"/>
</dbReference>
<feature type="domain" description="PAC" evidence="3">
    <location>
        <begin position="114"/>
        <end position="164"/>
    </location>
</feature>
<dbReference type="SUPFAM" id="SSF55781">
    <property type="entry name" value="GAF domain-like"/>
    <property type="match status" value="1"/>
</dbReference>
<dbReference type="SMART" id="SM00331">
    <property type="entry name" value="PP2C_SIG"/>
    <property type="match status" value="1"/>
</dbReference>
<dbReference type="Pfam" id="PF13185">
    <property type="entry name" value="GAF_2"/>
    <property type="match status" value="1"/>
</dbReference>
<evidence type="ECO:0000256" key="1">
    <source>
        <dbReference type="ARBA" id="ARBA00022801"/>
    </source>
</evidence>
<dbReference type="SUPFAM" id="SSF81606">
    <property type="entry name" value="PP2C-like"/>
    <property type="match status" value="1"/>
</dbReference>
<evidence type="ECO:0000259" key="2">
    <source>
        <dbReference type="PROSITE" id="PS50112"/>
    </source>
</evidence>
<dbReference type="Pfam" id="PF00989">
    <property type="entry name" value="PAS"/>
    <property type="match status" value="1"/>
</dbReference>
<dbReference type="SMART" id="SM00065">
    <property type="entry name" value="GAF"/>
    <property type="match status" value="1"/>
</dbReference>
<sequence length="571" mass="63471">MRKRSESEETEKELRDQLIGLGEASLRKSYYPELQKRLSELERFRAFLDYSNDAIFLVEVPAGRIVDCNDAASRQTGWTGEELLDKSIFDLTDLPRSGQTGALFSEAKSEKGRALIEARMFRRDGARIPTEMTLARMRFEETAYVLAVVRDIKLRKEAEEALAERVRMAELGAEIGVALTRGQGLRDTLQLCAESIIRHTEAAFGRIWVVSKENPELLELKASAGEYCRIDGRHSRKKIGEWKIGKVAAEGKPHLTNSVADDPDIVDQEWVRREGMVSFAGYPLVINDRTLGVVALFSRKPMTEAVLSTLGSVADEIALGIDRHMAEKALWESEMSRLRMETQLELAAQIQSRMLPSVFPPIPGFEVAARCIPAYQVGGDFYDWQETRRGVFSVTLGDVMGKGMGAAMLMATVRASLRATSLVHPPAEALRQAENSLRQDLYDSESFVTLFHAQFDVPNRKLTYVDCGHGLVIMLHADGVIKELLPRGLPLGVLPQTFEEGSVSFSEGDTLVLFSDGLIDAIQHLELDGALSRQFWAHNARDLVDRLVQVVPSSATPDDDMTVVVIKCTGS</sequence>
<dbReference type="EMBL" id="CP092109">
    <property type="protein sequence ID" value="UWZ78939.1"/>
    <property type="molecule type" value="Genomic_DNA"/>
</dbReference>
<dbReference type="PANTHER" id="PTHR43156">
    <property type="entry name" value="STAGE II SPORULATION PROTEIN E-RELATED"/>
    <property type="match status" value="1"/>
</dbReference>
<dbReference type="PANTHER" id="PTHR43156:SF2">
    <property type="entry name" value="STAGE II SPORULATION PROTEIN E"/>
    <property type="match status" value="1"/>
</dbReference>
<evidence type="ECO:0000259" key="3">
    <source>
        <dbReference type="PROSITE" id="PS50113"/>
    </source>
</evidence>
<dbReference type="SMART" id="SM00091">
    <property type="entry name" value="PAS"/>
    <property type="match status" value="1"/>
</dbReference>
<dbReference type="InterPro" id="IPR001932">
    <property type="entry name" value="PPM-type_phosphatase-like_dom"/>
</dbReference>
<dbReference type="SUPFAM" id="SSF55785">
    <property type="entry name" value="PYP-like sensor domain (PAS domain)"/>
    <property type="match status" value="1"/>
</dbReference>
<dbReference type="InterPro" id="IPR000014">
    <property type="entry name" value="PAS"/>
</dbReference>
<keyword evidence="5" id="KW-1185">Reference proteome</keyword>
<dbReference type="Pfam" id="PF07228">
    <property type="entry name" value="SpoIIE"/>
    <property type="match status" value="1"/>
</dbReference>
<dbReference type="CDD" id="cd00130">
    <property type="entry name" value="PAS"/>
    <property type="match status" value="1"/>
</dbReference>
<dbReference type="InterPro" id="IPR035965">
    <property type="entry name" value="PAS-like_dom_sf"/>
</dbReference>
<dbReference type="PROSITE" id="PS50112">
    <property type="entry name" value="PAS"/>
    <property type="match status" value="1"/>
</dbReference>
<evidence type="ECO:0000313" key="4">
    <source>
        <dbReference type="EMBL" id="UWZ78939.1"/>
    </source>
</evidence>
<name>A0ABY5ZJ68_9BACT</name>
<dbReference type="NCBIfam" id="TIGR00229">
    <property type="entry name" value="sensory_box"/>
    <property type="match status" value="1"/>
</dbReference>
<evidence type="ECO:0000313" key="5">
    <source>
        <dbReference type="Proteomes" id="UP001060414"/>
    </source>
</evidence>
<reference evidence="4" key="1">
    <citation type="journal article" date="2022" name="Environ. Microbiol.">
        <title>Geoalkalibacter halelectricus SAP #1 sp. nov. possessing extracellular electron transfer and mineral#reducing capabilities from a haloalkaline environment.</title>
        <authorList>
            <person name="Yadav S."/>
            <person name="Singh R."/>
            <person name="Sundharam S.S."/>
            <person name="Chaudhary S."/>
            <person name="Krishnamurthi S."/>
            <person name="Patil S.A."/>
        </authorList>
    </citation>
    <scope>NUCLEOTIDE SEQUENCE</scope>
    <source>
        <strain evidence="4">SAP-1</strain>
    </source>
</reference>
<keyword evidence="1" id="KW-0378">Hydrolase</keyword>
<gene>
    <name evidence="4" type="ORF">L9S41_14795</name>
</gene>
<protein>
    <submittedName>
        <fullName evidence="4">SpoIIE family protein phosphatase</fullName>
    </submittedName>
</protein>
<dbReference type="Gene3D" id="3.30.450.40">
    <property type="match status" value="1"/>
</dbReference>
<dbReference type="RefSeq" id="WP_260747301.1">
    <property type="nucleotide sequence ID" value="NZ_CP092109.1"/>
</dbReference>
<dbReference type="InterPro" id="IPR029016">
    <property type="entry name" value="GAF-like_dom_sf"/>
</dbReference>
<dbReference type="Gene3D" id="3.60.40.10">
    <property type="entry name" value="PPM-type phosphatase domain"/>
    <property type="match status" value="1"/>
</dbReference>
<feature type="domain" description="PAS" evidence="2">
    <location>
        <begin position="40"/>
        <end position="91"/>
    </location>
</feature>
<dbReference type="InterPro" id="IPR000700">
    <property type="entry name" value="PAS-assoc_C"/>
</dbReference>
<dbReference type="InterPro" id="IPR003018">
    <property type="entry name" value="GAF"/>
</dbReference>
<dbReference type="InterPro" id="IPR036457">
    <property type="entry name" value="PPM-type-like_dom_sf"/>
</dbReference>
<proteinExistence type="predicted"/>
<dbReference type="Proteomes" id="UP001060414">
    <property type="component" value="Chromosome"/>
</dbReference>
<dbReference type="PROSITE" id="PS50113">
    <property type="entry name" value="PAC"/>
    <property type="match status" value="1"/>
</dbReference>
<dbReference type="InterPro" id="IPR013767">
    <property type="entry name" value="PAS_fold"/>
</dbReference>
<dbReference type="InterPro" id="IPR052016">
    <property type="entry name" value="Bact_Sigma-Reg"/>
</dbReference>